<dbReference type="Proteomes" id="UP000011988">
    <property type="component" value="Unassembled WGS sequence"/>
</dbReference>
<sequence>MGEAEKKLSKAQEKKILKITEKLRSNPELILWVELAISQYEKVTKGRKKFKE</sequence>
<evidence type="ECO:0000313" key="1">
    <source>
        <dbReference type="EMBL" id="EMJ94134.1"/>
    </source>
</evidence>
<accession>M6CQZ1</accession>
<dbReference type="EMBL" id="ANIK01000056">
    <property type="protein sequence ID" value="EMJ94134.1"/>
    <property type="molecule type" value="Genomic_DNA"/>
</dbReference>
<dbReference type="AlphaFoldDB" id="M6CQZ1"/>
<name>M6CQZ1_9LEPT</name>
<comment type="caution">
    <text evidence="1">The sequence shown here is derived from an EMBL/GenBank/DDBJ whole genome shotgun (WGS) entry which is preliminary data.</text>
</comment>
<reference evidence="1 2" key="1">
    <citation type="submission" date="2013-01" db="EMBL/GenBank/DDBJ databases">
        <authorList>
            <person name="Harkins D.M."/>
            <person name="Durkin A.S."/>
            <person name="Brinkac L.M."/>
            <person name="Haft D.H."/>
            <person name="Selengut J.D."/>
            <person name="Sanka R."/>
            <person name="DePew J."/>
            <person name="Purushe J."/>
            <person name="Galloway R.L."/>
            <person name="Vinetz J.M."/>
            <person name="Sutton G.G."/>
            <person name="Nierman W.C."/>
            <person name="Fouts D.E."/>
        </authorList>
    </citation>
    <scope>NUCLEOTIDE SEQUENCE [LARGE SCALE GENOMIC DNA]</scope>
    <source>
        <strain evidence="1 2">79601</strain>
    </source>
</reference>
<gene>
    <name evidence="1" type="ORF">LEP1GSC194_0109</name>
</gene>
<dbReference type="PATRIC" id="fig|1218565.3.peg.2622"/>
<organism evidence="1 2">
    <name type="scientific">Leptospira alstonii serovar Sichuan str. 79601</name>
    <dbReference type="NCBI Taxonomy" id="1218565"/>
    <lineage>
        <taxon>Bacteria</taxon>
        <taxon>Pseudomonadati</taxon>
        <taxon>Spirochaetota</taxon>
        <taxon>Spirochaetia</taxon>
        <taxon>Leptospirales</taxon>
        <taxon>Leptospiraceae</taxon>
        <taxon>Leptospira</taxon>
    </lineage>
</organism>
<protein>
    <submittedName>
        <fullName evidence="1">Uncharacterized protein</fullName>
    </submittedName>
</protein>
<evidence type="ECO:0000313" key="2">
    <source>
        <dbReference type="Proteomes" id="UP000011988"/>
    </source>
</evidence>
<proteinExistence type="predicted"/>
<dbReference type="RefSeq" id="WP_020773819.1">
    <property type="nucleotide sequence ID" value="NZ_ANIK01000056.1"/>
</dbReference>